<dbReference type="PANTHER" id="PTHR43320:SF3">
    <property type="entry name" value="CARBOHYDRATE KINASE PFKB DOMAIN-CONTAINING PROTEIN"/>
    <property type="match status" value="1"/>
</dbReference>
<dbReference type="InterPro" id="IPR002173">
    <property type="entry name" value="Carboh/pur_kinase_PfkB_CS"/>
</dbReference>
<evidence type="ECO:0000256" key="2">
    <source>
        <dbReference type="ARBA" id="ARBA00022679"/>
    </source>
</evidence>
<evidence type="ECO:0000313" key="5">
    <source>
        <dbReference type="EMBL" id="MDQ0441026.1"/>
    </source>
</evidence>
<name>A0ABU0HHN6_9HYPH</name>
<dbReference type="InterPro" id="IPR011611">
    <property type="entry name" value="PfkB_dom"/>
</dbReference>
<dbReference type="InterPro" id="IPR052700">
    <property type="entry name" value="Carb_kinase_PfkB-like"/>
</dbReference>
<gene>
    <name evidence="5" type="ORF">QO016_000503</name>
</gene>
<accession>A0ABU0HHN6</accession>
<dbReference type="PANTHER" id="PTHR43320">
    <property type="entry name" value="SUGAR KINASE"/>
    <property type="match status" value="1"/>
</dbReference>
<feature type="domain" description="Carbohydrate kinase PfkB" evidence="4">
    <location>
        <begin position="57"/>
        <end position="323"/>
    </location>
</feature>
<dbReference type="RefSeq" id="WP_238252009.1">
    <property type="nucleotide sequence ID" value="NZ_BPQX01000054.1"/>
</dbReference>
<dbReference type="Proteomes" id="UP001236369">
    <property type="component" value="Unassembled WGS sequence"/>
</dbReference>
<comment type="caution">
    <text evidence="5">The sequence shown here is derived from an EMBL/GenBank/DDBJ whole genome shotgun (WGS) entry which is preliminary data.</text>
</comment>
<dbReference type="InterPro" id="IPR029056">
    <property type="entry name" value="Ribokinase-like"/>
</dbReference>
<dbReference type="Gene3D" id="3.40.1190.20">
    <property type="match status" value="1"/>
</dbReference>
<dbReference type="Pfam" id="PF00294">
    <property type="entry name" value="PfkB"/>
    <property type="match status" value="1"/>
</dbReference>
<evidence type="ECO:0000259" key="4">
    <source>
        <dbReference type="Pfam" id="PF00294"/>
    </source>
</evidence>
<protein>
    <submittedName>
        <fullName evidence="5">Sugar/nucleoside kinase (Ribokinase family)</fullName>
    </submittedName>
</protein>
<dbReference type="PROSITE" id="PS00584">
    <property type="entry name" value="PFKB_KINASES_2"/>
    <property type="match status" value="1"/>
</dbReference>
<sequence>MTASLDLLVLGNAIVDVIARTDDAFLEREGMAKGAMTLIDEPRAEALFQAMGPATIVSGGSGANTAVGAAMLGARTGFVGRVRDDELGHLFRHDLKATGVGFDVPAAADGPATARCFVLVTPDGERTMSTYLGACQGLGPDDVHKDTVASARVVYLEGYLWDPPAAKDAFRKAVEIAHRAGNAVALTLSDAFCVGRYRDEFLGLIRDGSIDILFANLGELKSLYQTEDEEAAVAALRDERNGRGMHMLGLVTRSEKGALVVHGGHVREVAASPVAHVLDTTGAGDLFAAGFLAGHARGLDHLASARLGTIAAAEVIQHIGARPQADLMMLAREQGLL</sequence>
<keyword evidence="6" id="KW-1185">Reference proteome</keyword>
<comment type="similarity">
    <text evidence="1">Belongs to the carbohydrate kinase PfkB family.</text>
</comment>
<organism evidence="5 6">
    <name type="scientific">Methylobacterium persicinum</name>
    <dbReference type="NCBI Taxonomy" id="374426"/>
    <lineage>
        <taxon>Bacteria</taxon>
        <taxon>Pseudomonadati</taxon>
        <taxon>Pseudomonadota</taxon>
        <taxon>Alphaproteobacteria</taxon>
        <taxon>Hyphomicrobiales</taxon>
        <taxon>Methylobacteriaceae</taxon>
        <taxon>Methylobacterium</taxon>
    </lineage>
</organism>
<evidence type="ECO:0000256" key="3">
    <source>
        <dbReference type="ARBA" id="ARBA00022777"/>
    </source>
</evidence>
<keyword evidence="3 5" id="KW-0418">Kinase</keyword>
<evidence type="ECO:0000313" key="6">
    <source>
        <dbReference type="Proteomes" id="UP001236369"/>
    </source>
</evidence>
<dbReference type="EMBL" id="JAUSVV010000001">
    <property type="protein sequence ID" value="MDQ0441026.1"/>
    <property type="molecule type" value="Genomic_DNA"/>
</dbReference>
<keyword evidence="2" id="KW-0808">Transferase</keyword>
<dbReference type="GO" id="GO:0016301">
    <property type="term" value="F:kinase activity"/>
    <property type="evidence" value="ECO:0007669"/>
    <property type="project" value="UniProtKB-KW"/>
</dbReference>
<evidence type="ECO:0000256" key="1">
    <source>
        <dbReference type="ARBA" id="ARBA00010688"/>
    </source>
</evidence>
<dbReference type="CDD" id="cd01168">
    <property type="entry name" value="adenosine_kinase"/>
    <property type="match status" value="1"/>
</dbReference>
<dbReference type="SUPFAM" id="SSF53613">
    <property type="entry name" value="Ribokinase-like"/>
    <property type="match status" value="1"/>
</dbReference>
<reference evidence="5 6" key="1">
    <citation type="submission" date="2023-07" db="EMBL/GenBank/DDBJ databases">
        <title>Genomic Encyclopedia of Type Strains, Phase IV (KMG-IV): sequencing the most valuable type-strain genomes for metagenomic binning, comparative biology and taxonomic classification.</title>
        <authorList>
            <person name="Goeker M."/>
        </authorList>
    </citation>
    <scope>NUCLEOTIDE SEQUENCE [LARGE SCALE GENOMIC DNA]</scope>
    <source>
        <strain evidence="5 6">DSM 19562</strain>
    </source>
</reference>
<proteinExistence type="inferred from homology"/>